<keyword evidence="2" id="KW-0472">Membrane</keyword>
<gene>
    <name evidence="3" type="ORF">DI623_05340</name>
</gene>
<sequence>MLAIVQPAEARRFRLFGIPGFGSGEKIEKVYDLPDREPFFKDGQFLDVGYLTGSSREGYVLYSGTKFVALDPRGIALLTSMLGVDPTAAHRAKKGGAQSFALDRAKAELAEEQEKQERIASGLMIEPRPGETTAAFAARREAFVRAQRAASASAAEARAEAPAPVEMPERRSSGGGAWIGLLVVLAIIFFGARKLYAGIFGVARAVTAAPDVSDAPQEPGAGSSFDARVARRLAELQNGDAVAPAPAADTPPPANARPAFGRKIA</sequence>
<dbReference type="AlphaFoldDB" id="A0A2W5AC56"/>
<feature type="region of interest" description="Disordered" evidence="1">
    <location>
        <begin position="240"/>
        <end position="265"/>
    </location>
</feature>
<evidence type="ECO:0000256" key="1">
    <source>
        <dbReference type="SAM" id="MobiDB-lite"/>
    </source>
</evidence>
<accession>A0A2W5AC56</accession>
<evidence type="ECO:0000313" key="3">
    <source>
        <dbReference type="EMBL" id="PZO90846.1"/>
    </source>
</evidence>
<dbReference type="EMBL" id="QFNN01000019">
    <property type="protein sequence ID" value="PZO90846.1"/>
    <property type="molecule type" value="Genomic_DNA"/>
</dbReference>
<comment type="caution">
    <text evidence="3">The sequence shown here is derived from an EMBL/GenBank/DDBJ whole genome shotgun (WGS) entry which is preliminary data.</text>
</comment>
<keyword evidence="2" id="KW-1133">Transmembrane helix</keyword>
<dbReference type="Proteomes" id="UP000249066">
    <property type="component" value="Unassembled WGS sequence"/>
</dbReference>
<feature type="transmembrane region" description="Helical" evidence="2">
    <location>
        <begin position="175"/>
        <end position="192"/>
    </location>
</feature>
<proteinExistence type="predicted"/>
<reference evidence="3 4" key="1">
    <citation type="submission" date="2017-08" db="EMBL/GenBank/DDBJ databases">
        <title>Infants hospitalized years apart are colonized by the same room-sourced microbial strains.</title>
        <authorList>
            <person name="Brooks B."/>
            <person name="Olm M.R."/>
            <person name="Firek B.A."/>
            <person name="Baker R."/>
            <person name="Thomas B.C."/>
            <person name="Morowitz M.J."/>
            <person name="Banfield J.F."/>
        </authorList>
    </citation>
    <scope>NUCLEOTIDE SEQUENCE [LARGE SCALE GENOMIC DNA]</scope>
    <source>
        <strain evidence="3">S2_018_000_R2_101</strain>
    </source>
</reference>
<organism evidence="3 4">
    <name type="scientific">Sphingomonas sanxanigenens</name>
    <dbReference type="NCBI Taxonomy" id="397260"/>
    <lineage>
        <taxon>Bacteria</taxon>
        <taxon>Pseudomonadati</taxon>
        <taxon>Pseudomonadota</taxon>
        <taxon>Alphaproteobacteria</taxon>
        <taxon>Sphingomonadales</taxon>
        <taxon>Sphingomonadaceae</taxon>
        <taxon>Sphingomonas</taxon>
    </lineage>
</organism>
<keyword evidence="2" id="KW-0812">Transmembrane</keyword>
<name>A0A2W5AC56_9SPHN</name>
<protein>
    <submittedName>
        <fullName evidence="3">Uncharacterized protein</fullName>
    </submittedName>
</protein>
<evidence type="ECO:0000256" key="2">
    <source>
        <dbReference type="SAM" id="Phobius"/>
    </source>
</evidence>
<evidence type="ECO:0000313" key="4">
    <source>
        <dbReference type="Proteomes" id="UP000249066"/>
    </source>
</evidence>